<dbReference type="InterPro" id="IPR000873">
    <property type="entry name" value="AMP-dep_synth/lig_dom"/>
</dbReference>
<dbReference type="Gene3D" id="3.30.559.10">
    <property type="entry name" value="Chloramphenicol acetyltransferase-like domain"/>
    <property type="match status" value="4"/>
</dbReference>
<feature type="domain" description="Carrier" evidence="4">
    <location>
        <begin position="2670"/>
        <end position="2746"/>
    </location>
</feature>
<dbReference type="Gene3D" id="3.30.559.30">
    <property type="entry name" value="Nonribosomal peptide synthetase, condensation domain"/>
    <property type="match status" value="4"/>
</dbReference>
<sequence>MTAHTSQMARKDSPTDSVFNDADKTKVLEINLCAGTLSSASGPAAFPLLSPDDVDTLIERAVTDLDIDRTEIEDIYPTSPFQQDIWALPTAHQRAYKLQTTFRLASREEAEFLQACWQQVAKHLPILRTAPLVVPGKGTFSVVLKSSQSPHALSSVQLDGSILTWCVHRAIVDQTVLDIVLETVMALWKHQEPRPFLPHALFVQQLQSLQLEHAKSSRLYWYSELGDELFQPFPSVAGTTALPSPSCFVQSSFSRPHYEGDVPFDSLMKAALGILLSQHANAQRIVFGDVRSGRCHAASDPYLIAGPTQATVPMAVNVDPDYTFKSFLRCINDQIVSSAQHEQFGLTNMRSCLPQVFQGNVDFQSLVVIQPPETSMWREAKDEWDAESDLSSCFSHALVFSVTPEQDTVHVKVHFDPAIIGQKHVEQMLLHYARISTALANANEDTRCGHIELTSAADLALQVEDSEDQQQGRVLRGCESTIIDFIREHAEQQPEACAVSACDGSLTYRELARYAEAMAQALMGEGARKGSCVAIACEKSHVVPVLILAVLRTGAHFLLLDAEQPTERLQVQLKQAMVRIIVCSSSQRDRFTDMAPQQPDLVLLDATFNRLHELHCSRSFPEIDLNGDAYIIFTSGTTGTPKGIRITHRNVTTSLYHTTQALGLTQNDRVLQYSRYSWDVGILELLGALLVGARICIPPESTLLSPPALESFIQHEGISFLTVTPTVVRFIQPAAVPSVKTVALAGEPMSAELQERWAGRTRLFNAYGPAECSIIAAVSLISPNSASVRLESIGATKLWAVNRENPELLVPPGEEGELLIEGPIVGRGYIGTAQGGFCRSPKWLTGLRGGHSSQVYRTGDIVRLQMDGSLEYVGRKDLQVKISGQRVELLDIEAQVKSVLPQFESVVEAFKDEQGSTAIVAFVCCTPATSVDQKPLEELVIGEDDANRLYNFREIVTAARGRLKSTMLEGAVPKIFVPLHALPVSSGGKVQRSILKQFKMDAAAAVTQMKAVPKVETAKIETRSINAAEHRLRQLWAKVLKLDPELVGIDDEFDALGGDSIKLMQLVAEQEARKLGLDVSDVLNHGTIRRICSAHQQQIQVGRKAHPGNQQDGRSRHGQLRQLAADLLHVDVDDIEDIYPCTALQSELAALSARDPDSYWVTFTYPETLCRRDCSRFRNVWASAEALAPILRTRIALLGDENEPMQIVLRQGHRIAITDEALSNTSSRSLMEGAQLLYPSFQPVAEGHVFQVAMHHSVYDGAFMELLASVIGDLFNGKIMEPLTPFRDFIADHDSGSEQCSSFWRSQLDGTKGLSWPPRPESGYPQTDMRYQCSTSLTRSAAARPITSSAVMLRAAWSILLSVANGVGDITFGEVLSGRVSTSSTAARAAGPTITTIPMRMSVLNTITAGELVSAVQDYHSRAMPFQQMSLHRIASLLEPYQRSAMDLTSLLIINSETLIDSHEGDQVVMWEHDTNGPPLKHPYPLVLDCTLSEDEARLLFLYDSSLLTAAQVASVGEDLTIILSQLMSSTDNTPLESLKRSCKHVSSYASRGLKQDTPLLIKDTPAKEATDADRPLSSTALKLRDVWSAVLKKDVASITGQDNFFRCGGNSISAIRLSSGARAVGITLSVVQIFRSPTLEGMAATADAASSITQPSAERLGKSAPFELIEKQRRDSMLRVAASACDVHVQDIEDTYPCTPMQKGMLASTQSEQQMAYVQTRRFLLSSDVDVPRLFRALIQVIQERPILRTRVVDTGADGLYQVVLRSNLCRPTFVSDADEYEGTLEGVYGKELNKFVIADTTLSWIAHHATYDGDLQAVIENDIAEAYAGRSINPGIPFSKFVEHLQRSQDQSAERNFWSSHLSDSITPSWPSSSTTASQVSQPELGRCDYSQSIPIPADTEHTAFTQVKLALALLLRQYTESDNVLFATVLAGRETSDQLGQGRILGPTLTTVPVNMKIDGMKSLSHTMASIQQAATDMMAFQHTGLAKIRELVRNEVNLAPEKLTLLVFQSEESKPRKDLESLGLQELDPNESDMQTQDFPLVVETSISADQLTLRVHYNTALLSLDEFKLFACQLAHIIGIVRCSEPEKALDSLDLVSPDEKALLADWCGTDVQDDLPTPLERLMTWAGRDPKSRAVQAWDGNLTYSDLIVQSHMLAVYLKSRGIGPGSIVTFCMNKSTMVVVLMYAVWKVGASWTPLDSRDPDSRLQESIKRLGAALFVTNVPRLESLIPECTILLADNLDVQQFPSKIQIPGLPIELKDPSDTTRPAYILFTSGSTGTPKAVVISQNALIASSAAAGHGMGLDETSRVLQSTRLTFDPSVTEIVATLYHGGCVCIPQEDECSNDFFGTAERYGANWVALTPSVLRTQPIPYSAGLIKRMVLGGEPVRPSILSPWLERLPGYVVYGLTETSVANSCGPIDHNKGQTVDCSVLPIPFSGRFWIVDSACENVPRLVPRGCSGELLIEGPILADGYWQDDKKTDAAFLQVHATWPFDCGLKANRKRLFRTGDRARHLPDGSVQLLGRKDHQIKISGQRVELGEVEHWLVQALPHLTAIIEPVVYRNMTEPRLTVFVVSDRSEDIQQEPGLLHARSASDVAERARLLERAQTIMRKHLPPYMVPTCLYYISRVPLNRTGKRDRATLAAWTRDIDYQPPHEMHAVHPQPYSMNGHEQGLKLLWAEILGVNAQHISPDSSFTDLGGDSISAMRLVSLARKHGMTMLVRQVLATPRLCDMARLPYNSNTEDNAEEEIQPFKLLDEVVRDRIREVVQADDRLDWGTVEDAYPLTDRQAHYLRLCLATPGGGCTQFCFSLERACGELSISLVQSAVREVCRAHEVLRIILVECSGGEYYQIVTSQNAISPEPCSVYTESLKEGQEMEAVALHQPLGMPTSRFAIFSEGGRPKLLIFTANHAVYDGWSLQNLARGLKRALSCGSDPPVVPDPDYRMRQVVSRALRCRASSLSADFWTQHLAPASPLALHRHDPDHHPLPVTTSLLSSTWAMPPSQSTSIYTLSTLIHAALALATRDITGSTGPMIETISTGRSSGAVGITEFIGPAIALVPLCVPLQDDQGVDLPLEDVLKRIQLFLHAECTRHEHYGMKEIAALSEHAKNACKAATTLYVHPTSFLMDVDDNEQNNDGAQATDAVRDNLEGLPLRHARLIGNEGRPLVVECTPHGVAGTIKVEIRFDPSYFTECRAQKLAESLQTAFERCAQASGL</sequence>
<dbReference type="CDD" id="cd05918">
    <property type="entry name" value="A_NRPS_SidN3_like"/>
    <property type="match status" value="2"/>
</dbReference>
<keyword evidence="3" id="KW-0436">Ligase</keyword>
<dbReference type="InterPro" id="IPR020806">
    <property type="entry name" value="PKS_PP-bd"/>
</dbReference>
<dbReference type="OrthoDB" id="416786at2759"/>
<dbReference type="Gene3D" id="1.10.1200.10">
    <property type="entry name" value="ACP-like"/>
    <property type="match status" value="3"/>
</dbReference>
<feature type="domain" description="Carrier" evidence="4">
    <location>
        <begin position="1023"/>
        <end position="1099"/>
    </location>
</feature>
<dbReference type="GO" id="GO:0005737">
    <property type="term" value="C:cytoplasm"/>
    <property type="evidence" value="ECO:0007669"/>
    <property type="project" value="TreeGrafter"/>
</dbReference>
<dbReference type="InterPro" id="IPR042099">
    <property type="entry name" value="ANL_N_sf"/>
</dbReference>
<dbReference type="Proteomes" id="UP000230605">
    <property type="component" value="Unassembled WGS sequence"/>
</dbReference>
<dbReference type="EMBL" id="CP134189">
    <property type="protein sequence ID" value="WPB04499.1"/>
    <property type="molecule type" value="Genomic_DNA"/>
</dbReference>
<dbReference type="PROSITE" id="PS00455">
    <property type="entry name" value="AMP_BINDING"/>
    <property type="match status" value="2"/>
</dbReference>
<feature type="domain" description="Carrier" evidence="4">
    <location>
        <begin position="1575"/>
        <end position="1651"/>
    </location>
</feature>
<reference evidence="5 7" key="1">
    <citation type="submission" date="2015-10" db="EMBL/GenBank/DDBJ databases">
        <title>The cercosporin biosynthetic gene cluster was horizontally transferred to several fungal lineages and shown to be expanded in Cercospora beticola based on microsynteny with recipient genomes.</title>
        <authorList>
            <person name="De Jonge R."/>
            <person name="Ebert M.K."/>
            <person name="Suttle J.C."/>
            <person name="Jurick Ii W.M."/>
            <person name="Secor G.A."/>
            <person name="Thomma B.P."/>
            <person name="Van De Peer Y."/>
            <person name="Bolton M.D."/>
        </authorList>
    </citation>
    <scope>NUCLEOTIDE SEQUENCE [LARGE SCALE GENOMIC DNA]</scope>
    <source>
        <strain evidence="5 7">09-40</strain>
    </source>
</reference>
<accession>A0A2G5GQB2</accession>
<evidence type="ECO:0000313" key="7">
    <source>
        <dbReference type="Proteomes" id="UP000230605"/>
    </source>
</evidence>
<evidence type="ECO:0000256" key="2">
    <source>
        <dbReference type="ARBA" id="ARBA00022553"/>
    </source>
</evidence>
<gene>
    <name evidence="5" type="ORF">CB0940_12236</name>
    <name evidence="6" type="ORF">RHO25_009145</name>
</gene>
<evidence type="ECO:0000259" key="4">
    <source>
        <dbReference type="PROSITE" id="PS50075"/>
    </source>
</evidence>
<evidence type="ECO:0000256" key="1">
    <source>
        <dbReference type="ARBA" id="ARBA00022450"/>
    </source>
</evidence>
<keyword evidence="8" id="KW-1185">Reference proteome</keyword>
<dbReference type="InterPro" id="IPR020845">
    <property type="entry name" value="AMP-binding_CS"/>
</dbReference>
<dbReference type="SUPFAM" id="SSF52777">
    <property type="entry name" value="CoA-dependent acyltransferases"/>
    <property type="match status" value="8"/>
</dbReference>
<dbReference type="Pfam" id="PF00501">
    <property type="entry name" value="AMP-binding"/>
    <property type="match status" value="2"/>
</dbReference>
<proteinExistence type="predicted"/>
<dbReference type="GO" id="GO:0016874">
    <property type="term" value="F:ligase activity"/>
    <property type="evidence" value="ECO:0007669"/>
    <property type="project" value="UniProtKB-KW"/>
</dbReference>
<dbReference type="Gene3D" id="3.30.300.30">
    <property type="match status" value="2"/>
</dbReference>
<evidence type="ECO:0000313" key="6">
    <source>
        <dbReference type="EMBL" id="WPB04499.1"/>
    </source>
</evidence>
<reference evidence="6 8" key="2">
    <citation type="submission" date="2023-09" db="EMBL/GenBank/DDBJ databases">
        <title>Complete-Gapless Cercospora beticola genome.</title>
        <authorList>
            <person name="Wyatt N.A."/>
            <person name="Spanner R.E."/>
            <person name="Bolton M.D."/>
        </authorList>
    </citation>
    <scope>NUCLEOTIDE SEQUENCE [LARGE SCALE GENOMIC DNA]</scope>
    <source>
        <strain evidence="6">Cb09-40</strain>
    </source>
</reference>
<keyword evidence="1" id="KW-0596">Phosphopantetheine</keyword>
<dbReference type="InterPro" id="IPR045851">
    <property type="entry name" value="AMP-bd_C_sf"/>
</dbReference>
<dbReference type="PROSITE" id="PS00012">
    <property type="entry name" value="PHOSPHOPANTETHEINE"/>
    <property type="match status" value="2"/>
</dbReference>
<dbReference type="InterPro" id="IPR009081">
    <property type="entry name" value="PP-bd_ACP"/>
</dbReference>
<dbReference type="SUPFAM" id="SSF47336">
    <property type="entry name" value="ACP-like"/>
    <property type="match status" value="3"/>
</dbReference>
<dbReference type="FunFam" id="3.30.300.30:FF:000015">
    <property type="entry name" value="Nonribosomal peptide synthase SidD"/>
    <property type="match status" value="2"/>
</dbReference>
<evidence type="ECO:0000313" key="8">
    <source>
        <dbReference type="Proteomes" id="UP001302367"/>
    </source>
</evidence>
<dbReference type="PROSITE" id="PS50075">
    <property type="entry name" value="CARRIER"/>
    <property type="match status" value="3"/>
</dbReference>
<name>A0A2G5GQB2_CERBT</name>
<dbReference type="SUPFAM" id="SSF56801">
    <property type="entry name" value="Acetyl-CoA synthetase-like"/>
    <property type="match status" value="2"/>
</dbReference>
<dbReference type="PANTHER" id="PTHR45527">
    <property type="entry name" value="NONRIBOSOMAL PEPTIDE SYNTHETASE"/>
    <property type="match status" value="1"/>
</dbReference>
<dbReference type="Proteomes" id="UP001302367">
    <property type="component" value="Chromosome 6"/>
</dbReference>
<dbReference type="EMBL" id="LKMD01000209">
    <property type="protein sequence ID" value="PIA82466.1"/>
    <property type="molecule type" value="Genomic_DNA"/>
</dbReference>
<evidence type="ECO:0000313" key="5">
    <source>
        <dbReference type="EMBL" id="PIA82466.1"/>
    </source>
</evidence>
<dbReference type="GO" id="GO:0043041">
    <property type="term" value="P:amino acid activation for nonribosomal peptide biosynthetic process"/>
    <property type="evidence" value="ECO:0007669"/>
    <property type="project" value="TreeGrafter"/>
</dbReference>
<organism evidence="5 7">
    <name type="scientific">Cercospora beticola</name>
    <name type="common">Sugarbeet leaf spot fungus</name>
    <dbReference type="NCBI Taxonomy" id="122368"/>
    <lineage>
        <taxon>Eukaryota</taxon>
        <taxon>Fungi</taxon>
        <taxon>Dikarya</taxon>
        <taxon>Ascomycota</taxon>
        <taxon>Pezizomycotina</taxon>
        <taxon>Dothideomycetes</taxon>
        <taxon>Dothideomycetidae</taxon>
        <taxon>Mycosphaerellales</taxon>
        <taxon>Mycosphaerellaceae</taxon>
        <taxon>Cercospora</taxon>
    </lineage>
</organism>
<dbReference type="InterPro" id="IPR036736">
    <property type="entry name" value="ACP-like_sf"/>
</dbReference>
<evidence type="ECO:0000256" key="3">
    <source>
        <dbReference type="ARBA" id="ARBA00022598"/>
    </source>
</evidence>
<dbReference type="GO" id="GO:0044550">
    <property type="term" value="P:secondary metabolite biosynthetic process"/>
    <property type="evidence" value="ECO:0007669"/>
    <property type="project" value="TreeGrafter"/>
</dbReference>
<dbReference type="InterPro" id="IPR023213">
    <property type="entry name" value="CAT-like_dom_sf"/>
</dbReference>
<dbReference type="PANTHER" id="PTHR45527:SF1">
    <property type="entry name" value="FATTY ACID SYNTHASE"/>
    <property type="match status" value="1"/>
</dbReference>
<dbReference type="InterPro" id="IPR001242">
    <property type="entry name" value="Condensation_dom"/>
</dbReference>
<dbReference type="GO" id="GO:0031177">
    <property type="term" value="F:phosphopantetheine binding"/>
    <property type="evidence" value="ECO:0007669"/>
    <property type="project" value="InterPro"/>
</dbReference>
<dbReference type="Pfam" id="PF00550">
    <property type="entry name" value="PP-binding"/>
    <property type="match status" value="3"/>
</dbReference>
<dbReference type="InterPro" id="IPR006162">
    <property type="entry name" value="Ppantetheine_attach_site"/>
</dbReference>
<dbReference type="Pfam" id="PF00668">
    <property type="entry name" value="Condensation"/>
    <property type="match status" value="5"/>
</dbReference>
<keyword evidence="2" id="KW-0597">Phosphoprotein</keyword>
<dbReference type="SMART" id="SM00823">
    <property type="entry name" value="PKS_PP"/>
    <property type="match status" value="3"/>
</dbReference>
<protein>
    <submittedName>
        <fullName evidence="5">Nonribosomal peptide synthetase 1</fullName>
    </submittedName>
</protein>
<dbReference type="Gene3D" id="3.40.50.12780">
    <property type="entry name" value="N-terminal domain of ligase-like"/>
    <property type="match status" value="2"/>
</dbReference>